<comment type="caution">
    <text evidence="2">The sequence shown here is derived from an EMBL/GenBank/DDBJ whole genome shotgun (WGS) entry which is preliminary data.</text>
</comment>
<reference evidence="2 3" key="1">
    <citation type="submission" date="2016-08" db="EMBL/GenBank/DDBJ databases">
        <title>Analysis of Carbohydrate Active Enzymes in Thermogemmatispora T81 Reveals Carbohydrate Degradation Ability.</title>
        <authorList>
            <person name="Tomazini A."/>
            <person name="Lal S."/>
            <person name="Stott M."/>
            <person name="Henrissat B."/>
            <person name="Polikarpov I."/>
            <person name="Sparling R."/>
            <person name="Levin D.B."/>
        </authorList>
    </citation>
    <scope>NUCLEOTIDE SEQUENCE [LARGE SCALE GENOMIC DNA]</scope>
    <source>
        <strain evidence="2 3">T81</strain>
    </source>
</reference>
<evidence type="ECO:0000313" key="3">
    <source>
        <dbReference type="Proteomes" id="UP000248706"/>
    </source>
</evidence>
<dbReference type="InterPro" id="IPR034660">
    <property type="entry name" value="DinB/YfiT-like"/>
</dbReference>
<dbReference type="EMBL" id="MCIF01000002">
    <property type="protein sequence ID" value="RAQ96451.1"/>
    <property type="molecule type" value="Genomic_DNA"/>
</dbReference>
<dbReference type="Pfam" id="PF12867">
    <property type="entry name" value="DinB_2"/>
    <property type="match status" value="1"/>
</dbReference>
<dbReference type="Proteomes" id="UP000248706">
    <property type="component" value="Unassembled WGS sequence"/>
</dbReference>
<dbReference type="AlphaFoldDB" id="A0A328VHT3"/>
<dbReference type="InterPro" id="IPR024775">
    <property type="entry name" value="DinB-like"/>
</dbReference>
<accession>A0A328VHT3</accession>
<dbReference type="SUPFAM" id="SSF109854">
    <property type="entry name" value="DinB/YfiT-like putative metalloenzymes"/>
    <property type="match status" value="1"/>
</dbReference>
<keyword evidence="3" id="KW-1185">Reference proteome</keyword>
<dbReference type="RefSeq" id="WP_189361764.1">
    <property type="nucleotide sequence ID" value="NZ_MCIF01000002.1"/>
</dbReference>
<evidence type="ECO:0000259" key="1">
    <source>
        <dbReference type="Pfam" id="PF12867"/>
    </source>
</evidence>
<proteinExistence type="predicted"/>
<feature type="domain" description="DinB-like" evidence="1">
    <location>
        <begin position="18"/>
        <end position="162"/>
    </location>
</feature>
<gene>
    <name evidence="2" type="ORF">A4R35_12965</name>
</gene>
<dbReference type="Gene3D" id="1.20.120.450">
    <property type="entry name" value="dinb family like domain"/>
    <property type="match status" value="1"/>
</dbReference>
<organism evidence="2 3">
    <name type="scientific">Thermogemmatispora tikiterensis</name>
    <dbReference type="NCBI Taxonomy" id="1825093"/>
    <lineage>
        <taxon>Bacteria</taxon>
        <taxon>Bacillati</taxon>
        <taxon>Chloroflexota</taxon>
        <taxon>Ktedonobacteria</taxon>
        <taxon>Thermogemmatisporales</taxon>
        <taxon>Thermogemmatisporaceae</taxon>
        <taxon>Thermogemmatispora</taxon>
    </lineage>
</organism>
<evidence type="ECO:0000313" key="2">
    <source>
        <dbReference type="EMBL" id="RAQ96451.1"/>
    </source>
</evidence>
<sequence>MNIIDFFRREQRRLHEWMRASVSDLSVEEWHYQGPGRVNTIAFLIWHCVRTEDNILRFILQGRQPLWNEEEWHARLGLPPRVQGTGMSTEEARQFRIADPALFLQYADRVWQEFEDYLASVEDGGAELSARIVKVKPLGEMPAIQAIGQICLTHCFTHLGEIAHIRGELGKQGMPI</sequence>
<protein>
    <recommendedName>
        <fullName evidence="1">DinB-like domain-containing protein</fullName>
    </recommendedName>
</protein>
<name>A0A328VHT3_9CHLR</name>